<gene>
    <name evidence="5" type="ORF">SAMN05192580_1531</name>
</gene>
<evidence type="ECO:0000256" key="1">
    <source>
        <dbReference type="ARBA" id="ARBA00023015"/>
    </source>
</evidence>
<dbReference type="STRING" id="1166337.SAMN05192580_1531"/>
<keyword evidence="1" id="KW-0805">Transcription regulation</keyword>
<dbReference type="SUPFAM" id="SSF54909">
    <property type="entry name" value="Dimeric alpha+beta barrel"/>
    <property type="match status" value="1"/>
</dbReference>
<dbReference type="Gene3D" id="1.10.10.10">
    <property type="entry name" value="Winged helix-like DNA-binding domain superfamily/Winged helix DNA-binding domain"/>
    <property type="match status" value="1"/>
</dbReference>
<sequence length="155" mass="17510">MKRIELSDLDRRILDRLSTDARVSNREIARELGVTEGAIRVRLKRLTDEKAIQVTAITNYDLMPDPLVAYLWISTDAGYPLKEVIDALSAQPQITYVASLIGRADILAITWVRDASQLADYLHATVDRIPGISGIHYELTHKLIKHDYRATNIVD</sequence>
<keyword evidence="2" id="KW-0238">DNA-binding</keyword>
<reference evidence="5 6" key="1">
    <citation type="submission" date="2016-10" db="EMBL/GenBank/DDBJ databases">
        <authorList>
            <person name="de Groot N.N."/>
        </authorList>
    </citation>
    <scope>NUCLEOTIDE SEQUENCE [LARGE SCALE GENOMIC DNA]</scope>
    <source>
        <strain evidence="5 6">S5-249</strain>
    </source>
</reference>
<dbReference type="RefSeq" id="WP_093312936.1">
    <property type="nucleotide sequence ID" value="NZ_FOZG01000001.1"/>
</dbReference>
<dbReference type="GO" id="GO:0043200">
    <property type="term" value="P:response to amino acid"/>
    <property type="evidence" value="ECO:0007669"/>
    <property type="project" value="TreeGrafter"/>
</dbReference>
<dbReference type="InterPro" id="IPR000485">
    <property type="entry name" value="AsnC-type_HTH_dom"/>
</dbReference>
<evidence type="ECO:0000256" key="3">
    <source>
        <dbReference type="ARBA" id="ARBA00023163"/>
    </source>
</evidence>
<keyword evidence="6" id="KW-1185">Reference proteome</keyword>
<dbReference type="Proteomes" id="UP000198824">
    <property type="component" value="Unassembled WGS sequence"/>
</dbReference>
<dbReference type="GO" id="GO:0005829">
    <property type="term" value="C:cytosol"/>
    <property type="evidence" value="ECO:0007669"/>
    <property type="project" value="TreeGrafter"/>
</dbReference>
<dbReference type="GO" id="GO:0043565">
    <property type="term" value="F:sequence-specific DNA binding"/>
    <property type="evidence" value="ECO:0007669"/>
    <property type="project" value="InterPro"/>
</dbReference>
<evidence type="ECO:0000313" key="5">
    <source>
        <dbReference type="EMBL" id="SFR88481.1"/>
    </source>
</evidence>
<evidence type="ECO:0000259" key="4">
    <source>
        <dbReference type="PROSITE" id="PS50956"/>
    </source>
</evidence>
<dbReference type="Pfam" id="PF13404">
    <property type="entry name" value="HTH_AsnC-type"/>
    <property type="match status" value="1"/>
</dbReference>
<proteinExistence type="predicted"/>
<dbReference type="InterPro" id="IPR019888">
    <property type="entry name" value="Tscrpt_reg_AsnC-like"/>
</dbReference>
<protein>
    <submittedName>
        <fullName evidence="5">Lrp/AsnC family transcriptional regulator, regulator for asnA, asnC and gidA</fullName>
    </submittedName>
</protein>
<dbReference type="InterPro" id="IPR011008">
    <property type="entry name" value="Dimeric_a/b-barrel"/>
</dbReference>
<dbReference type="Gene3D" id="3.30.70.920">
    <property type="match status" value="1"/>
</dbReference>
<dbReference type="InterPro" id="IPR036390">
    <property type="entry name" value="WH_DNA-bd_sf"/>
</dbReference>
<feature type="domain" description="HTH asnC-type" evidence="4">
    <location>
        <begin position="6"/>
        <end position="80"/>
    </location>
</feature>
<dbReference type="OrthoDB" id="9809462at2"/>
<dbReference type="Pfam" id="PF22482">
    <property type="entry name" value="AsnC_trans_reg_3"/>
    <property type="match status" value="1"/>
</dbReference>
<accession>A0A1I6KB88</accession>
<dbReference type="PANTHER" id="PTHR30154:SF34">
    <property type="entry name" value="TRANSCRIPTIONAL REGULATOR AZLB"/>
    <property type="match status" value="1"/>
</dbReference>
<evidence type="ECO:0000256" key="2">
    <source>
        <dbReference type="ARBA" id="ARBA00023125"/>
    </source>
</evidence>
<dbReference type="InterPro" id="IPR054609">
    <property type="entry name" value="PF0864-like_C"/>
</dbReference>
<dbReference type="AlphaFoldDB" id="A0A1I6KB88"/>
<dbReference type="InterPro" id="IPR036388">
    <property type="entry name" value="WH-like_DNA-bd_sf"/>
</dbReference>
<dbReference type="SUPFAM" id="SSF46785">
    <property type="entry name" value="Winged helix' DNA-binding domain"/>
    <property type="match status" value="1"/>
</dbReference>
<organism evidence="5 6">
    <name type="scientific">Sphingomonas jatrophae</name>
    <dbReference type="NCBI Taxonomy" id="1166337"/>
    <lineage>
        <taxon>Bacteria</taxon>
        <taxon>Pseudomonadati</taxon>
        <taxon>Pseudomonadota</taxon>
        <taxon>Alphaproteobacteria</taxon>
        <taxon>Sphingomonadales</taxon>
        <taxon>Sphingomonadaceae</taxon>
        <taxon>Sphingomonas</taxon>
    </lineage>
</organism>
<name>A0A1I6KB88_9SPHN</name>
<dbReference type="PANTHER" id="PTHR30154">
    <property type="entry name" value="LEUCINE-RESPONSIVE REGULATORY PROTEIN"/>
    <property type="match status" value="1"/>
</dbReference>
<dbReference type="PRINTS" id="PR00033">
    <property type="entry name" value="HTHASNC"/>
</dbReference>
<dbReference type="SMART" id="SM00344">
    <property type="entry name" value="HTH_ASNC"/>
    <property type="match status" value="1"/>
</dbReference>
<dbReference type="PROSITE" id="PS50956">
    <property type="entry name" value="HTH_ASNC_2"/>
    <property type="match status" value="1"/>
</dbReference>
<evidence type="ECO:0000313" key="6">
    <source>
        <dbReference type="Proteomes" id="UP000198824"/>
    </source>
</evidence>
<dbReference type="EMBL" id="FOZG01000001">
    <property type="protein sequence ID" value="SFR88481.1"/>
    <property type="molecule type" value="Genomic_DNA"/>
</dbReference>
<keyword evidence="3" id="KW-0804">Transcription</keyword>